<dbReference type="PANTHER" id="PTHR32071:SF81">
    <property type="entry name" value="PROPIONATE CATABOLISM OPERON REGULATORY PROTEIN"/>
    <property type="match status" value="1"/>
</dbReference>
<evidence type="ECO:0000256" key="2">
    <source>
        <dbReference type="ARBA" id="ARBA00022840"/>
    </source>
</evidence>
<dbReference type="PANTHER" id="PTHR32071">
    <property type="entry name" value="TRANSCRIPTIONAL REGULATORY PROTEIN"/>
    <property type="match status" value="1"/>
</dbReference>
<feature type="domain" description="Response regulatory" evidence="7">
    <location>
        <begin position="3"/>
        <end position="117"/>
    </location>
</feature>
<reference evidence="8" key="1">
    <citation type="journal article" date="2021" name="PeerJ">
        <title>Extensive microbial diversity within the chicken gut microbiome revealed by metagenomics and culture.</title>
        <authorList>
            <person name="Gilroy R."/>
            <person name="Ravi A."/>
            <person name="Getino M."/>
            <person name="Pursley I."/>
            <person name="Horton D.L."/>
            <person name="Alikhan N.F."/>
            <person name="Baker D."/>
            <person name="Gharbi K."/>
            <person name="Hall N."/>
            <person name="Watson M."/>
            <person name="Adriaenssens E.M."/>
            <person name="Foster-Nyarko E."/>
            <person name="Jarju S."/>
            <person name="Secka A."/>
            <person name="Antonio M."/>
            <person name="Oren A."/>
            <person name="Chaudhuri R.R."/>
            <person name="La Ragione R."/>
            <person name="Hildebrand F."/>
            <person name="Pallen M.J."/>
        </authorList>
    </citation>
    <scope>NUCLEOTIDE SEQUENCE</scope>
    <source>
        <strain evidence="8">G3-2149</strain>
    </source>
</reference>
<feature type="modified residue" description="4-aspartylphosphate" evidence="5">
    <location>
        <position position="52"/>
    </location>
</feature>
<evidence type="ECO:0000313" key="9">
    <source>
        <dbReference type="Proteomes" id="UP000823865"/>
    </source>
</evidence>
<dbReference type="FunFam" id="3.40.50.300:FF:000006">
    <property type="entry name" value="DNA-binding transcriptional regulator NtrC"/>
    <property type="match status" value="1"/>
</dbReference>
<keyword evidence="5" id="KW-0597">Phosphoprotein</keyword>
<keyword evidence="1" id="KW-0547">Nucleotide-binding</keyword>
<dbReference type="InterPro" id="IPR002197">
    <property type="entry name" value="HTH_Fis"/>
</dbReference>
<dbReference type="InterPro" id="IPR009057">
    <property type="entry name" value="Homeodomain-like_sf"/>
</dbReference>
<dbReference type="InterPro" id="IPR025943">
    <property type="entry name" value="Sigma_54_int_dom_ATP-bd_2"/>
</dbReference>
<dbReference type="AlphaFoldDB" id="A0A9E2P1K0"/>
<dbReference type="Gene3D" id="3.40.50.2300">
    <property type="match status" value="1"/>
</dbReference>
<sequence>MKSILIVEDDLTFSTMLKTWLGKRGFVVDTASNNARARKILHQQDFDLVLSDLRLPDEDGLYLLSWLRNMGNNTPFIIMTSYAEVQNVVDAMKQGASDYIAKPVQPDILLKKIDDALHAPLSMENKTEQTRSEADHDSYTNNFLEGESEAARMLYNYVRLVAPTPMSVLINGASGTGKEYVAHRIHQLSKRADKPFVAIDCGAMLKELAASEFFGHVKGSFTGAVTDKTGAFVEANGGTLFLDEVGNLSYDVQVQLLRAIQEHRIRPVGSTQEIEVDVRLVCATNENLEQAIANGQFREDLYHRINEFTLKMPALKDRQEDILLFANFFLDQANRELDKDLIGFDMNAERALQTYSWPGNLRQMKNVIKRATLLAKGDFITREDLGEQMMETRPPVSQNSYALHDAVSEKERILQALQVTNNNKSKAAQLLGIDRKTLYNKLKLYQIS</sequence>
<keyword evidence="2" id="KW-0067">ATP-binding</keyword>
<dbReference type="InterPro" id="IPR011006">
    <property type="entry name" value="CheY-like_superfamily"/>
</dbReference>
<feature type="domain" description="Sigma-54 factor interaction" evidence="6">
    <location>
        <begin position="144"/>
        <end position="373"/>
    </location>
</feature>
<dbReference type="PROSITE" id="PS00676">
    <property type="entry name" value="SIGMA54_INTERACT_2"/>
    <property type="match status" value="1"/>
</dbReference>
<keyword evidence="4" id="KW-0804">Transcription</keyword>
<proteinExistence type="predicted"/>
<name>A0A9E2P1K0_9BACT</name>
<dbReference type="Gene3D" id="3.40.50.300">
    <property type="entry name" value="P-loop containing nucleotide triphosphate hydrolases"/>
    <property type="match status" value="1"/>
</dbReference>
<evidence type="ECO:0000259" key="6">
    <source>
        <dbReference type="PROSITE" id="PS50045"/>
    </source>
</evidence>
<dbReference type="Gene3D" id="1.10.8.60">
    <property type="match status" value="1"/>
</dbReference>
<organism evidence="8 9">
    <name type="scientific">Candidatus Paraprevotella stercoravium</name>
    <dbReference type="NCBI Taxonomy" id="2838725"/>
    <lineage>
        <taxon>Bacteria</taxon>
        <taxon>Pseudomonadati</taxon>
        <taxon>Bacteroidota</taxon>
        <taxon>Bacteroidia</taxon>
        <taxon>Bacteroidales</taxon>
        <taxon>Prevotellaceae</taxon>
        <taxon>Paraprevotella</taxon>
    </lineage>
</organism>
<dbReference type="CDD" id="cd00009">
    <property type="entry name" value="AAA"/>
    <property type="match status" value="1"/>
</dbReference>
<dbReference type="SUPFAM" id="SSF52172">
    <property type="entry name" value="CheY-like"/>
    <property type="match status" value="1"/>
</dbReference>
<comment type="caution">
    <text evidence="8">The sequence shown here is derived from an EMBL/GenBank/DDBJ whole genome shotgun (WGS) entry which is preliminary data.</text>
</comment>
<dbReference type="Pfam" id="PF00158">
    <property type="entry name" value="Sigma54_activat"/>
    <property type="match status" value="1"/>
</dbReference>
<gene>
    <name evidence="8" type="ORF">H9789_08115</name>
</gene>
<keyword evidence="3" id="KW-0805">Transcription regulation</keyword>
<dbReference type="InterPro" id="IPR001789">
    <property type="entry name" value="Sig_transdc_resp-reg_receiver"/>
</dbReference>
<dbReference type="SMART" id="SM00448">
    <property type="entry name" value="REC"/>
    <property type="match status" value="1"/>
</dbReference>
<accession>A0A9E2P1K0</accession>
<evidence type="ECO:0000256" key="5">
    <source>
        <dbReference type="PROSITE-ProRule" id="PRU00169"/>
    </source>
</evidence>
<dbReference type="InterPro" id="IPR003593">
    <property type="entry name" value="AAA+_ATPase"/>
</dbReference>
<dbReference type="PROSITE" id="PS50110">
    <property type="entry name" value="RESPONSE_REGULATORY"/>
    <property type="match status" value="1"/>
</dbReference>
<dbReference type="PROSITE" id="PS50045">
    <property type="entry name" value="SIGMA54_INTERACT_4"/>
    <property type="match status" value="1"/>
</dbReference>
<evidence type="ECO:0000256" key="4">
    <source>
        <dbReference type="ARBA" id="ARBA00023163"/>
    </source>
</evidence>
<dbReference type="GO" id="GO:0005524">
    <property type="term" value="F:ATP binding"/>
    <property type="evidence" value="ECO:0007669"/>
    <property type="project" value="UniProtKB-KW"/>
</dbReference>
<dbReference type="CDD" id="cd00156">
    <property type="entry name" value="REC"/>
    <property type="match status" value="1"/>
</dbReference>
<reference evidence="8" key="2">
    <citation type="submission" date="2021-04" db="EMBL/GenBank/DDBJ databases">
        <authorList>
            <person name="Gilroy R."/>
        </authorList>
    </citation>
    <scope>NUCLEOTIDE SEQUENCE</scope>
    <source>
        <strain evidence="8">G3-2149</strain>
    </source>
</reference>
<evidence type="ECO:0000259" key="7">
    <source>
        <dbReference type="PROSITE" id="PS50110"/>
    </source>
</evidence>
<dbReference type="SUPFAM" id="SSF46689">
    <property type="entry name" value="Homeodomain-like"/>
    <property type="match status" value="1"/>
</dbReference>
<evidence type="ECO:0000313" key="8">
    <source>
        <dbReference type="EMBL" id="MBU3853762.1"/>
    </source>
</evidence>
<dbReference type="EMBL" id="JAHLFU010000175">
    <property type="protein sequence ID" value="MBU3853762.1"/>
    <property type="molecule type" value="Genomic_DNA"/>
</dbReference>
<dbReference type="InterPro" id="IPR002078">
    <property type="entry name" value="Sigma_54_int"/>
</dbReference>
<dbReference type="PRINTS" id="PR01590">
    <property type="entry name" value="HTHFIS"/>
</dbReference>
<dbReference type="Proteomes" id="UP000823865">
    <property type="component" value="Unassembled WGS sequence"/>
</dbReference>
<dbReference type="GO" id="GO:0006355">
    <property type="term" value="P:regulation of DNA-templated transcription"/>
    <property type="evidence" value="ECO:0007669"/>
    <property type="project" value="InterPro"/>
</dbReference>
<protein>
    <submittedName>
        <fullName evidence="8">Sigma-54 dependent transcriptional regulator</fullName>
    </submittedName>
</protein>
<dbReference type="Pfam" id="PF25601">
    <property type="entry name" value="AAA_lid_14"/>
    <property type="match status" value="1"/>
</dbReference>
<dbReference type="GO" id="GO:0043565">
    <property type="term" value="F:sequence-specific DNA binding"/>
    <property type="evidence" value="ECO:0007669"/>
    <property type="project" value="InterPro"/>
</dbReference>
<dbReference type="SMART" id="SM00382">
    <property type="entry name" value="AAA"/>
    <property type="match status" value="1"/>
</dbReference>
<dbReference type="InterPro" id="IPR027417">
    <property type="entry name" value="P-loop_NTPase"/>
</dbReference>
<dbReference type="GO" id="GO:0000160">
    <property type="term" value="P:phosphorelay signal transduction system"/>
    <property type="evidence" value="ECO:0007669"/>
    <property type="project" value="InterPro"/>
</dbReference>
<dbReference type="Pfam" id="PF00072">
    <property type="entry name" value="Response_reg"/>
    <property type="match status" value="1"/>
</dbReference>
<dbReference type="Pfam" id="PF02954">
    <property type="entry name" value="HTH_8"/>
    <property type="match status" value="1"/>
</dbReference>
<dbReference type="InterPro" id="IPR058031">
    <property type="entry name" value="AAA_lid_NorR"/>
</dbReference>
<evidence type="ECO:0000256" key="1">
    <source>
        <dbReference type="ARBA" id="ARBA00022741"/>
    </source>
</evidence>
<dbReference type="Gene3D" id="1.10.10.60">
    <property type="entry name" value="Homeodomain-like"/>
    <property type="match status" value="1"/>
</dbReference>
<evidence type="ECO:0000256" key="3">
    <source>
        <dbReference type="ARBA" id="ARBA00023015"/>
    </source>
</evidence>
<dbReference type="SUPFAM" id="SSF52540">
    <property type="entry name" value="P-loop containing nucleoside triphosphate hydrolases"/>
    <property type="match status" value="1"/>
</dbReference>